<dbReference type="PROSITE" id="PS51257">
    <property type="entry name" value="PROKAR_LIPOPROTEIN"/>
    <property type="match status" value="1"/>
</dbReference>
<accession>A0A9W7G2V0</accession>
<protein>
    <submittedName>
        <fullName evidence="2">Uncharacterized protein</fullName>
    </submittedName>
</protein>
<feature type="chain" id="PRO_5040885729" evidence="1">
    <location>
        <begin position="20"/>
        <end position="272"/>
    </location>
</feature>
<evidence type="ECO:0000256" key="1">
    <source>
        <dbReference type="SAM" id="SignalP"/>
    </source>
</evidence>
<evidence type="ECO:0000313" key="3">
    <source>
        <dbReference type="Proteomes" id="UP001165065"/>
    </source>
</evidence>
<gene>
    <name evidence="2" type="ORF">TrCOL_g6235</name>
</gene>
<keyword evidence="1" id="KW-0732">Signal</keyword>
<proteinExistence type="predicted"/>
<comment type="caution">
    <text evidence="2">The sequence shown here is derived from an EMBL/GenBank/DDBJ whole genome shotgun (WGS) entry which is preliminary data.</text>
</comment>
<keyword evidence="3" id="KW-1185">Reference proteome</keyword>
<organism evidence="2 3">
    <name type="scientific">Triparma columacea</name>
    <dbReference type="NCBI Taxonomy" id="722753"/>
    <lineage>
        <taxon>Eukaryota</taxon>
        <taxon>Sar</taxon>
        <taxon>Stramenopiles</taxon>
        <taxon>Ochrophyta</taxon>
        <taxon>Bolidophyceae</taxon>
        <taxon>Parmales</taxon>
        <taxon>Triparmaceae</taxon>
        <taxon>Triparma</taxon>
    </lineage>
</organism>
<reference evidence="3" key="1">
    <citation type="journal article" date="2023" name="Commun. Biol.">
        <title>Genome analysis of Parmales, the sister group of diatoms, reveals the evolutionary specialization of diatoms from phago-mixotrophs to photoautotrophs.</title>
        <authorList>
            <person name="Ban H."/>
            <person name="Sato S."/>
            <person name="Yoshikawa S."/>
            <person name="Yamada K."/>
            <person name="Nakamura Y."/>
            <person name="Ichinomiya M."/>
            <person name="Sato N."/>
            <person name="Blanc-Mathieu R."/>
            <person name="Endo H."/>
            <person name="Kuwata A."/>
            <person name="Ogata H."/>
        </authorList>
    </citation>
    <scope>NUCLEOTIDE SEQUENCE [LARGE SCALE GENOMIC DNA]</scope>
</reference>
<dbReference type="AlphaFoldDB" id="A0A9W7G2V0"/>
<dbReference type="Proteomes" id="UP001165065">
    <property type="component" value="Unassembled WGS sequence"/>
</dbReference>
<name>A0A9W7G2V0_9STRA</name>
<dbReference type="EMBL" id="BRYA01000005">
    <property type="protein sequence ID" value="GMI31012.1"/>
    <property type="molecule type" value="Genomic_DNA"/>
</dbReference>
<evidence type="ECO:0000313" key="2">
    <source>
        <dbReference type="EMBL" id="GMI31012.1"/>
    </source>
</evidence>
<sequence length="272" mass="30427">MRLIIITAFCVLLISCAHSWQGETVQDLHAEYSNIFKYGNRNAASHLWSTFILNNSASMQPSQVELFFSGFCAVSGSPVRPNDYNRYLLTLPLVSGGDIKRTGAMHYCCWPCVCDTQDFIRVDTLTIPTIDGPRQYHFAVVGNPCENEEALHKPFHQPFYGGRDTTLAQEAREVRCVDGKLAGATMSDHGFVIISMFFDLPETDNNALTTTTTEGTQPGRVSDYNGVQVQHEREYAGWCVDRANNGYNSGMGEIFRKVAEISPIEIHQRLDL</sequence>
<dbReference type="OrthoDB" id="42952at2759"/>
<feature type="signal peptide" evidence="1">
    <location>
        <begin position="1"/>
        <end position="19"/>
    </location>
</feature>